<name>A0A2W5NPE6_9SPHN</name>
<dbReference type="SUPFAM" id="SSF52402">
    <property type="entry name" value="Adenine nucleotide alpha hydrolases-like"/>
    <property type="match status" value="1"/>
</dbReference>
<dbReference type="Proteomes" id="UP000249082">
    <property type="component" value="Unassembled WGS sequence"/>
</dbReference>
<evidence type="ECO:0000313" key="2">
    <source>
        <dbReference type="EMBL" id="PZQ55286.1"/>
    </source>
</evidence>
<dbReference type="PANTHER" id="PTHR43196:SF2">
    <property type="entry name" value="PHOSPHOADENOSINE PHOSPHOSULFATE REDUCTASE"/>
    <property type="match status" value="1"/>
</dbReference>
<dbReference type="InterPro" id="IPR014729">
    <property type="entry name" value="Rossmann-like_a/b/a_fold"/>
</dbReference>
<protein>
    <submittedName>
        <fullName evidence="2">Phosphoadenosine phosphosulfate reductase</fullName>
    </submittedName>
</protein>
<dbReference type="InterPro" id="IPR050128">
    <property type="entry name" value="Sulfate_adenylyltrnsfr_sub2"/>
</dbReference>
<dbReference type="GO" id="GO:0003824">
    <property type="term" value="F:catalytic activity"/>
    <property type="evidence" value="ECO:0007669"/>
    <property type="project" value="InterPro"/>
</dbReference>
<evidence type="ECO:0000259" key="1">
    <source>
        <dbReference type="Pfam" id="PF01507"/>
    </source>
</evidence>
<dbReference type="Pfam" id="PF01507">
    <property type="entry name" value="PAPS_reduct"/>
    <property type="match status" value="1"/>
</dbReference>
<sequence>MQIGSKASVGCISRLQHFVSISGGKDSLATALLARERADRTGMHLRLINADLGANEHQITHDYIGYLETALGLPIQRVRADFAAEFAARRDTIQHHWSREKRRKEHTPGCKARAQMLPPIVSNCRPSRERVAALKEWRRLCDCRERVSPPVPQPIIDRAKELLVPSGEPFLDLCMLKGRFPSRTAQFCTERLKLEPINAITHPLLESGTSIVSWLGERAEESPKRAAKPVLDRIRWQSGASLIRYRPIHGWSAADVFALAKRHGIKPNALYLMGMGRVGCMPCVNGSKDELAQIDRRFPEVIVRLAEWERIVALVSRRGEATFFPAPMVPGDENDFTRANILAAVEWARTSRGGKQFDLMQALAATIHEEDGAMCESAYGLCE</sequence>
<accession>A0A2W5NPE6</accession>
<organism evidence="2 3">
    <name type="scientific">Novosphingobium pentaromativorans</name>
    <dbReference type="NCBI Taxonomy" id="205844"/>
    <lineage>
        <taxon>Bacteria</taxon>
        <taxon>Pseudomonadati</taxon>
        <taxon>Pseudomonadota</taxon>
        <taxon>Alphaproteobacteria</taxon>
        <taxon>Sphingomonadales</taxon>
        <taxon>Sphingomonadaceae</taxon>
        <taxon>Novosphingobium</taxon>
    </lineage>
</organism>
<evidence type="ECO:0000313" key="3">
    <source>
        <dbReference type="Proteomes" id="UP000249082"/>
    </source>
</evidence>
<proteinExistence type="predicted"/>
<dbReference type="PANTHER" id="PTHR43196">
    <property type="entry name" value="SULFATE ADENYLYLTRANSFERASE SUBUNIT 2"/>
    <property type="match status" value="1"/>
</dbReference>
<gene>
    <name evidence="2" type="ORF">DI555_08025</name>
</gene>
<reference evidence="2 3" key="1">
    <citation type="submission" date="2017-08" db="EMBL/GenBank/DDBJ databases">
        <title>Infants hospitalized years apart are colonized by the same room-sourced microbial strains.</title>
        <authorList>
            <person name="Brooks B."/>
            <person name="Olm M.R."/>
            <person name="Firek B.A."/>
            <person name="Baker R."/>
            <person name="Thomas B.C."/>
            <person name="Morowitz M.J."/>
            <person name="Banfield J.F."/>
        </authorList>
    </citation>
    <scope>NUCLEOTIDE SEQUENCE [LARGE SCALE GENOMIC DNA]</scope>
    <source>
        <strain evidence="2">S2_005_002_R2_33</strain>
    </source>
</reference>
<dbReference type="EMBL" id="QFPX01000006">
    <property type="protein sequence ID" value="PZQ55286.1"/>
    <property type="molecule type" value="Genomic_DNA"/>
</dbReference>
<feature type="domain" description="Phosphoadenosine phosphosulphate reductase" evidence="1">
    <location>
        <begin position="188"/>
        <end position="283"/>
    </location>
</feature>
<dbReference type="AlphaFoldDB" id="A0A2W5NPE6"/>
<comment type="caution">
    <text evidence="2">The sequence shown here is derived from an EMBL/GenBank/DDBJ whole genome shotgun (WGS) entry which is preliminary data.</text>
</comment>
<dbReference type="Gene3D" id="3.40.50.620">
    <property type="entry name" value="HUPs"/>
    <property type="match status" value="2"/>
</dbReference>
<dbReference type="InterPro" id="IPR002500">
    <property type="entry name" value="PAPS_reduct_dom"/>
</dbReference>